<feature type="coiled-coil region" evidence="1">
    <location>
        <begin position="15"/>
        <end position="77"/>
    </location>
</feature>
<proteinExistence type="predicted"/>
<reference evidence="3" key="1">
    <citation type="submission" date="2019-05" db="EMBL/GenBank/DDBJ databases">
        <title>Annotation for the trematode Paragonimus heterotremus.</title>
        <authorList>
            <person name="Choi Y.-J."/>
        </authorList>
    </citation>
    <scope>NUCLEOTIDE SEQUENCE</scope>
    <source>
        <strain evidence="3">LC</strain>
    </source>
</reference>
<feature type="non-terminal residue" evidence="3">
    <location>
        <position position="1"/>
    </location>
</feature>
<evidence type="ECO:0000313" key="3">
    <source>
        <dbReference type="EMBL" id="KAF5405411.1"/>
    </source>
</evidence>
<accession>A0A8J4WKM9</accession>
<dbReference type="OrthoDB" id="6256548at2759"/>
<keyword evidence="4" id="KW-1185">Reference proteome</keyword>
<comment type="caution">
    <text evidence="3">The sequence shown here is derived from an EMBL/GenBank/DDBJ whole genome shotgun (WGS) entry which is preliminary data.</text>
</comment>
<dbReference type="EMBL" id="LUCH01000336">
    <property type="protein sequence ID" value="KAF5405411.1"/>
    <property type="molecule type" value="Genomic_DNA"/>
</dbReference>
<dbReference type="AlphaFoldDB" id="A0A8J4WKM9"/>
<evidence type="ECO:0000313" key="4">
    <source>
        <dbReference type="Proteomes" id="UP000748531"/>
    </source>
</evidence>
<evidence type="ECO:0000256" key="2">
    <source>
        <dbReference type="SAM" id="MobiDB-lite"/>
    </source>
</evidence>
<name>A0A8J4WKM9_9TREM</name>
<sequence length="150" mass="17523">KRTVQPKKLFKSYDNEHLKETREELLRELKSAKHVLAQQREELAYLRYLTSDQEKQIAKLTSIIEEQTEALKKTNSELTPDFETKCDCPRNLLDEMEAPPEDSKENVATSADQKLDKTEETSWMQSVQKVFRKVKRDLFMSVEDPDNSDG</sequence>
<gene>
    <name evidence="3" type="ORF">PHET_01009</name>
</gene>
<dbReference type="Proteomes" id="UP000748531">
    <property type="component" value="Unassembled WGS sequence"/>
</dbReference>
<feature type="region of interest" description="Disordered" evidence="2">
    <location>
        <begin position="95"/>
        <end position="121"/>
    </location>
</feature>
<evidence type="ECO:0000256" key="1">
    <source>
        <dbReference type="SAM" id="Coils"/>
    </source>
</evidence>
<keyword evidence="1" id="KW-0175">Coiled coil</keyword>
<protein>
    <submittedName>
        <fullName evidence="3">Uncharacterized protein</fullName>
    </submittedName>
</protein>
<organism evidence="3 4">
    <name type="scientific">Paragonimus heterotremus</name>
    <dbReference type="NCBI Taxonomy" id="100268"/>
    <lineage>
        <taxon>Eukaryota</taxon>
        <taxon>Metazoa</taxon>
        <taxon>Spiralia</taxon>
        <taxon>Lophotrochozoa</taxon>
        <taxon>Platyhelminthes</taxon>
        <taxon>Trematoda</taxon>
        <taxon>Digenea</taxon>
        <taxon>Plagiorchiida</taxon>
        <taxon>Troglotremata</taxon>
        <taxon>Troglotrematidae</taxon>
        <taxon>Paragonimus</taxon>
    </lineage>
</organism>